<keyword evidence="2" id="KW-1185">Reference proteome</keyword>
<proteinExistence type="predicted"/>
<name>A0A9D4MWN1_DREPO</name>
<reference evidence="1" key="1">
    <citation type="journal article" date="2019" name="bioRxiv">
        <title>The Genome of the Zebra Mussel, Dreissena polymorpha: A Resource for Invasive Species Research.</title>
        <authorList>
            <person name="McCartney M.A."/>
            <person name="Auch B."/>
            <person name="Kono T."/>
            <person name="Mallez S."/>
            <person name="Zhang Y."/>
            <person name="Obille A."/>
            <person name="Becker A."/>
            <person name="Abrahante J.E."/>
            <person name="Garbe J."/>
            <person name="Badalamenti J.P."/>
            <person name="Herman A."/>
            <person name="Mangelson H."/>
            <person name="Liachko I."/>
            <person name="Sullivan S."/>
            <person name="Sone E.D."/>
            <person name="Koren S."/>
            <person name="Silverstein K.A.T."/>
            <person name="Beckman K.B."/>
            <person name="Gohl D.M."/>
        </authorList>
    </citation>
    <scope>NUCLEOTIDE SEQUENCE</scope>
    <source>
        <strain evidence="1">Duluth1</strain>
        <tissue evidence="1">Whole animal</tissue>
    </source>
</reference>
<organism evidence="1 2">
    <name type="scientific">Dreissena polymorpha</name>
    <name type="common">Zebra mussel</name>
    <name type="synonym">Mytilus polymorpha</name>
    <dbReference type="NCBI Taxonomy" id="45954"/>
    <lineage>
        <taxon>Eukaryota</taxon>
        <taxon>Metazoa</taxon>
        <taxon>Spiralia</taxon>
        <taxon>Lophotrochozoa</taxon>
        <taxon>Mollusca</taxon>
        <taxon>Bivalvia</taxon>
        <taxon>Autobranchia</taxon>
        <taxon>Heteroconchia</taxon>
        <taxon>Euheterodonta</taxon>
        <taxon>Imparidentia</taxon>
        <taxon>Neoheterodontei</taxon>
        <taxon>Myida</taxon>
        <taxon>Dreissenoidea</taxon>
        <taxon>Dreissenidae</taxon>
        <taxon>Dreissena</taxon>
    </lineage>
</organism>
<reference evidence="1" key="2">
    <citation type="submission" date="2020-11" db="EMBL/GenBank/DDBJ databases">
        <authorList>
            <person name="McCartney M.A."/>
            <person name="Auch B."/>
            <person name="Kono T."/>
            <person name="Mallez S."/>
            <person name="Becker A."/>
            <person name="Gohl D.M."/>
            <person name="Silverstein K.A.T."/>
            <person name="Koren S."/>
            <person name="Bechman K.B."/>
            <person name="Herman A."/>
            <person name="Abrahante J.E."/>
            <person name="Garbe J."/>
        </authorList>
    </citation>
    <scope>NUCLEOTIDE SEQUENCE</scope>
    <source>
        <strain evidence="1">Duluth1</strain>
        <tissue evidence="1">Whole animal</tissue>
    </source>
</reference>
<gene>
    <name evidence="1" type="ORF">DPMN_009300</name>
</gene>
<evidence type="ECO:0000313" key="1">
    <source>
        <dbReference type="EMBL" id="KAH3885307.1"/>
    </source>
</evidence>
<accession>A0A9D4MWN1</accession>
<evidence type="ECO:0000313" key="2">
    <source>
        <dbReference type="Proteomes" id="UP000828390"/>
    </source>
</evidence>
<dbReference type="Proteomes" id="UP000828390">
    <property type="component" value="Unassembled WGS sequence"/>
</dbReference>
<sequence length="78" mass="8677">MCPASLRDCLAPSQTVWKSSAGTQTVLSPSQIVWVSSAGAPPVRETVLHRRRQSWSLLQVSRRSWHRLRLSGSLLLVP</sequence>
<comment type="caution">
    <text evidence="1">The sequence shown here is derived from an EMBL/GenBank/DDBJ whole genome shotgun (WGS) entry which is preliminary data.</text>
</comment>
<protein>
    <submittedName>
        <fullName evidence="1">Uncharacterized protein</fullName>
    </submittedName>
</protein>
<dbReference type="EMBL" id="JAIWYP010000001">
    <property type="protein sequence ID" value="KAH3885307.1"/>
    <property type="molecule type" value="Genomic_DNA"/>
</dbReference>
<dbReference type="AlphaFoldDB" id="A0A9D4MWN1"/>